<organism evidence="1 2">
    <name type="scientific">Angustibacter aerolatus</name>
    <dbReference type="NCBI Taxonomy" id="1162965"/>
    <lineage>
        <taxon>Bacteria</taxon>
        <taxon>Bacillati</taxon>
        <taxon>Actinomycetota</taxon>
        <taxon>Actinomycetes</taxon>
        <taxon>Kineosporiales</taxon>
        <taxon>Kineosporiaceae</taxon>
    </lineage>
</organism>
<dbReference type="Proteomes" id="UP001157017">
    <property type="component" value="Unassembled WGS sequence"/>
</dbReference>
<comment type="caution">
    <text evidence="1">The sequence shown here is derived from an EMBL/GenBank/DDBJ whole genome shotgun (WGS) entry which is preliminary data.</text>
</comment>
<dbReference type="EMBL" id="BSUZ01000001">
    <property type="protein sequence ID" value="GMA85240.1"/>
    <property type="molecule type" value="Genomic_DNA"/>
</dbReference>
<accession>A0ABQ6JEI7</accession>
<proteinExistence type="predicted"/>
<evidence type="ECO:0000313" key="2">
    <source>
        <dbReference type="Proteomes" id="UP001157017"/>
    </source>
</evidence>
<name>A0ABQ6JEI7_9ACTN</name>
<keyword evidence="2" id="KW-1185">Reference proteome</keyword>
<sequence>MRAGHHDHLAGAEPFDVSAQRRQRVVAGDLALGLDAGRPQRAERGVERLGGGGPCLVLPGLVAHLGQGGAQARAG</sequence>
<evidence type="ECO:0000313" key="1">
    <source>
        <dbReference type="EMBL" id="GMA85240.1"/>
    </source>
</evidence>
<gene>
    <name evidence="1" type="ORF">GCM10025868_04900</name>
</gene>
<protein>
    <submittedName>
        <fullName evidence="1">Uncharacterized protein</fullName>
    </submittedName>
</protein>
<reference evidence="2" key="1">
    <citation type="journal article" date="2019" name="Int. J. Syst. Evol. Microbiol.">
        <title>The Global Catalogue of Microorganisms (GCM) 10K type strain sequencing project: providing services to taxonomists for standard genome sequencing and annotation.</title>
        <authorList>
            <consortium name="The Broad Institute Genomics Platform"/>
            <consortium name="The Broad Institute Genome Sequencing Center for Infectious Disease"/>
            <person name="Wu L."/>
            <person name="Ma J."/>
        </authorList>
    </citation>
    <scope>NUCLEOTIDE SEQUENCE [LARGE SCALE GENOMIC DNA]</scope>
    <source>
        <strain evidence="2">NBRC 108730</strain>
    </source>
</reference>